<feature type="region of interest" description="Disordered" evidence="1">
    <location>
        <begin position="238"/>
        <end position="322"/>
    </location>
</feature>
<dbReference type="InterPro" id="IPR006311">
    <property type="entry name" value="TAT_signal"/>
</dbReference>
<dbReference type="NCBIfam" id="NF040603">
    <property type="entry name" value="choice_anch_P"/>
    <property type="match status" value="1"/>
</dbReference>
<dbReference type="PROSITE" id="PS51318">
    <property type="entry name" value="TAT"/>
    <property type="match status" value="1"/>
</dbReference>
<sequence length="351" mass="33800">MYNSVLNMPARRSAAAIGAAVALAAGALALAPSAQAATASGSGGGQATATVLRTSLDVSLVNKTVNVPLNVVLNDVHAPADAHETALSAQLAGVDNGRPFSVLSADVATARATADQHQAQGYVNIVNAKVHLPGLPLLSLIEAHEVTARATCEAGRQPTAYADLLGDVVVLGKKINVTTAGTTKVDVPGVGEVRLDLSKTETTSHTAAATALDLHVSVNPLKLGVADVEGDVTLARATCETPQGGGSSTGGSTSGGSTSGGSTTGGSTGGGSTSGGGSTGGGTQGTGSSGGSGGSAGSSTGTQTAGTGKNLAETGASSSTPYIATGAGALLVTGAAVVFVTRRRRSSSGQS</sequence>
<evidence type="ECO:0000313" key="4">
    <source>
        <dbReference type="EMBL" id="MCQ4083419.1"/>
    </source>
</evidence>
<dbReference type="NCBIfam" id="TIGR01167">
    <property type="entry name" value="LPXTG_anchor"/>
    <property type="match status" value="1"/>
</dbReference>
<keyword evidence="2" id="KW-0812">Transmembrane</keyword>
<dbReference type="NCBIfam" id="NF041528">
    <property type="entry name" value="strep_LAETG"/>
    <property type="match status" value="1"/>
</dbReference>
<name>A0ABT1Q0I8_9ACTN</name>
<evidence type="ECO:0000256" key="1">
    <source>
        <dbReference type="SAM" id="MobiDB-lite"/>
    </source>
</evidence>
<dbReference type="InterPro" id="IPR048202">
    <property type="entry name" value="SCO1860-like"/>
</dbReference>
<organism evidence="4 5">
    <name type="scientific">Streptomyces humicola</name>
    <dbReference type="NCBI Taxonomy" id="2953240"/>
    <lineage>
        <taxon>Bacteria</taxon>
        <taxon>Bacillati</taxon>
        <taxon>Actinomycetota</taxon>
        <taxon>Actinomycetes</taxon>
        <taxon>Kitasatosporales</taxon>
        <taxon>Streptomycetaceae</taxon>
        <taxon>Streptomyces</taxon>
    </lineage>
</organism>
<dbReference type="EMBL" id="JANFNG010000021">
    <property type="protein sequence ID" value="MCQ4083419.1"/>
    <property type="molecule type" value="Genomic_DNA"/>
</dbReference>
<feature type="compositionally biased region" description="Low complexity" evidence="1">
    <location>
        <begin position="297"/>
        <end position="308"/>
    </location>
</feature>
<reference evidence="4" key="1">
    <citation type="submission" date="2022-06" db="EMBL/GenBank/DDBJ databases">
        <title>Draft genome sequence of Streptomyces sp. RB6PN25 isolated from peat swamp forest in Thailand.</title>
        <authorList>
            <person name="Duangmal K."/>
            <person name="Klaysubun C."/>
        </authorList>
    </citation>
    <scope>NUCLEOTIDE SEQUENCE</scope>
    <source>
        <strain evidence="4">RB6PN25</strain>
    </source>
</reference>
<comment type="caution">
    <text evidence="4">The sequence shown here is derived from an EMBL/GenBank/DDBJ whole genome shotgun (WGS) entry which is preliminary data.</text>
</comment>
<dbReference type="Proteomes" id="UP001057702">
    <property type="component" value="Unassembled WGS sequence"/>
</dbReference>
<evidence type="ECO:0000256" key="2">
    <source>
        <dbReference type="SAM" id="Phobius"/>
    </source>
</evidence>
<accession>A0ABT1Q0I8</accession>
<gene>
    <name evidence="4" type="ORF">NGB36_23135</name>
</gene>
<keyword evidence="5" id="KW-1185">Reference proteome</keyword>
<keyword evidence="3" id="KW-0732">Signal</keyword>
<feature type="transmembrane region" description="Helical" evidence="2">
    <location>
        <begin position="322"/>
        <end position="341"/>
    </location>
</feature>
<feature type="signal peptide" evidence="3">
    <location>
        <begin position="1"/>
        <end position="36"/>
    </location>
</feature>
<feature type="compositionally biased region" description="Gly residues" evidence="1">
    <location>
        <begin position="243"/>
        <end position="296"/>
    </location>
</feature>
<protein>
    <submittedName>
        <fullName evidence="4">LPXTG cell wall anchor domain-containing protein</fullName>
    </submittedName>
</protein>
<evidence type="ECO:0000256" key="3">
    <source>
        <dbReference type="SAM" id="SignalP"/>
    </source>
</evidence>
<keyword evidence="2" id="KW-0472">Membrane</keyword>
<feature type="chain" id="PRO_5045368277" evidence="3">
    <location>
        <begin position="37"/>
        <end position="351"/>
    </location>
</feature>
<keyword evidence="2" id="KW-1133">Transmembrane helix</keyword>
<proteinExistence type="predicted"/>
<evidence type="ECO:0000313" key="5">
    <source>
        <dbReference type="Proteomes" id="UP001057702"/>
    </source>
</evidence>
<dbReference type="NCBIfam" id="NF041527">
    <property type="entry name" value="SCO1860_LAETG"/>
    <property type="match status" value="1"/>
</dbReference>